<gene>
    <name evidence="3" type="ORF">HRG_10724</name>
</gene>
<feature type="region of interest" description="Disordered" evidence="2">
    <location>
        <begin position="167"/>
        <end position="209"/>
    </location>
</feature>
<dbReference type="OrthoDB" id="37659at2759"/>
<name>A0A9P8MLE8_9HYPO</name>
<dbReference type="GeneID" id="68359852"/>
<feature type="coiled-coil region" evidence="1">
    <location>
        <begin position="28"/>
        <end position="69"/>
    </location>
</feature>
<evidence type="ECO:0008006" key="5">
    <source>
        <dbReference type="Google" id="ProtNLM"/>
    </source>
</evidence>
<dbReference type="Proteomes" id="UP000824596">
    <property type="component" value="Unassembled WGS sequence"/>
</dbReference>
<dbReference type="PANTHER" id="PTHR42070:SF1">
    <property type="entry name" value="FILAMENT ASSOCIATED PROTEIN, PUTATIVE (AFU_ORTHOLOGUE AFUA_8G06630)-RELATED"/>
    <property type="match status" value="1"/>
</dbReference>
<evidence type="ECO:0000256" key="1">
    <source>
        <dbReference type="SAM" id="Coils"/>
    </source>
</evidence>
<proteinExistence type="predicted"/>
<evidence type="ECO:0000313" key="3">
    <source>
        <dbReference type="EMBL" id="KAH0958423.1"/>
    </source>
</evidence>
<feature type="compositionally biased region" description="Basic and acidic residues" evidence="2">
    <location>
        <begin position="173"/>
        <end position="209"/>
    </location>
</feature>
<feature type="region of interest" description="Disordered" evidence="2">
    <location>
        <begin position="342"/>
        <end position="368"/>
    </location>
</feature>
<feature type="compositionally biased region" description="Acidic residues" evidence="2">
    <location>
        <begin position="351"/>
        <end position="363"/>
    </location>
</feature>
<dbReference type="AlphaFoldDB" id="A0A9P8MLE8"/>
<protein>
    <recommendedName>
        <fullName evidence="5">BZIP domain-containing protein</fullName>
    </recommendedName>
</protein>
<keyword evidence="4" id="KW-1185">Reference proteome</keyword>
<reference evidence="3" key="1">
    <citation type="submission" date="2021-09" db="EMBL/GenBank/DDBJ databases">
        <title>A high-quality genome of the endoparasitic fungus Hirsutella rhossiliensis with a comparison of Hirsutella genomes reveals transposable elements contributing to genome size variation.</title>
        <authorList>
            <person name="Lin R."/>
            <person name="Jiao Y."/>
            <person name="Sun X."/>
            <person name="Ling J."/>
            <person name="Xie B."/>
            <person name="Cheng X."/>
        </authorList>
    </citation>
    <scope>NUCLEOTIDE SEQUENCE</scope>
    <source>
        <strain evidence="3">HR02</strain>
    </source>
</reference>
<keyword evidence="1" id="KW-0175">Coiled coil</keyword>
<sequence length="380" mass="43459">MSTLARENKLARIRDNQRRSRARRREYVQDLKRRLREYETRGIEASTEVSMAARRVAEENKQLQELLNRHGISDDHIARFLQSGTLPLDSNQGQPFHADDPSAAVQSLQRLLIPRQLVSLDEDFSLYLSRQSIRDPSTTGGSTTGSSVWEPSQLVTSSYDYQHHVGVATAGKSSKDKSSKDKSSKDKPSKDKSRKDGSSKDKTGKSARDPEQESILNLWCAIYNPEFGNYYHWGFAVSDATGSDWHIFEVTQEVEDGAFTAVHRRRNPTSSLRCRRPLTFLGQMHQGWWTHMVQGIRQMPIGEAPAWNCQDYVMEIWNMLQAHQMISDQTWNEGRQMMIPYFGPDFGGSRDDEEDDYEDDDYGEGGQRVVSEEFVYDSDA</sequence>
<organism evidence="3 4">
    <name type="scientific">Hirsutella rhossiliensis</name>
    <dbReference type="NCBI Taxonomy" id="111463"/>
    <lineage>
        <taxon>Eukaryota</taxon>
        <taxon>Fungi</taxon>
        <taxon>Dikarya</taxon>
        <taxon>Ascomycota</taxon>
        <taxon>Pezizomycotina</taxon>
        <taxon>Sordariomycetes</taxon>
        <taxon>Hypocreomycetidae</taxon>
        <taxon>Hypocreales</taxon>
        <taxon>Ophiocordycipitaceae</taxon>
        <taxon>Hirsutella</taxon>
    </lineage>
</organism>
<dbReference type="EMBL" id="JAIZPD010000016">
    <property type="protein sequence ID" value="KAH0958423.1"/>
    <property type="molecule type" value="Genomic_DNA"/>
</dbReference>
<dbReference type="PANTHER" id="PTHR42070">
    <property type="entry name" value="FILAMENT ASSOCIATED PROTEIN, PUTATIVE (AFU_ORTHOLOGUE AFUA_8G06630)-RELATED"/>
    <property type="match status" value="1"/>
</dbReference>
<comment type="caution">
    <text evidence="3">The sequence shown here is derived from an EMBL/GenBank/DDBJ whole genome shotgun (WGS) entry which is preliminary data.</text>
</comment>
<dbReference type="RefSeq" id="XP_044715936.1">
    <property type="nucleotide sequence ID" value="XM_044869194.1"/>
</dbReference>
<evidence type="ECO:0000313" key="4">
    <source>
        <dbReference type="Proteomes" id="UP000824596"/>
    </source>
</evidence>
<accession>A0A9P8MLE8</accession>
<evidence type="ECO:0000256" key="2">
    <source>
        <dbReference type="SAM" id="MobiDB-lite"/>
    </source>
</evidence>